<evidence type="ECO:0000313" key="6">
    <source>
        <dbReference type="Proteomes" id="UP000254978"/>
    </source>
</evidence>
<dbReference type="SUPFAM" id="SSF51905">
    <property type="entry name" value="FAD/NAD(P)-binding domain"/>
    <property type="match status" value="1"/>
</dbReference>
<dbReference type="EC" id="1.3.5.5" evidence="5"/>
<evidence type="ECO:0000256" key="2">
    <source>
        <dbReference type="ARBA" id="ARBA00023002"/>
    </source>
</evidence>
<comment type="cofactor">
    <cofactor evidence="1">
        <name>FAD</name>
        <dbReference type="ChEBI" id="CHEBI:57692"/>
    </cofactor>
</comment>
<dbReference type="EMBL" id="UGQT01000001">
    <property type="protein sequence ID" value="STZ61976.1"/>
    <property type="molecule type" value="Genomic_DNA"/>
</dbReference>
<dbReference type="PANTHER" id="PTHR42923:SF43">
    <property type="entry name" value="AMINE OXIDASE"/>
    <property type="match status" value="1"/>
</dbReference>
<reference evidence="5 6" key="1">
    <citation type="submission" date="2018-06" db="EMBL/GenBank/DDBJ databases">
        <authorList>
            <consortium name="Pathogen Informatics"/>
            <person name="Doyle S."/>
        </authorList>
    </citation>
    <scope>NUCLEOTIDE SEQUENCE [LARGE SCALE GENOMIC DNA]</scope>
    <source>
        <strain evidence="5 6">NCTC10821</strain>
    </source>
</reference>
<gene>
    <name evidence="5" type="primary">pds_2</name>
    <name evidence="5" type="ORF">NCTC10821_05539</name>
</gene>
<dbReference type="InterPro" id="IPR050464">
    <property type="entry name" value="Zeta_carotene_desat/Oxidored"/>
</dbReference>
<evidence type="ECO:0000259" key="4">
    <source>
        <dbReference type="Pfam" id="PF01593"/>
    </source>
</evidence>
<evidence type="ECO:0000256" key="1">
    <source>
        <dbReference type="ARBA" id="ARBA00001974"/>
    </source>
</evidence>
<sequence length="532" mass="57584">MRFVLTPLTSRAAPLRMRPRPLVTPDPLLPRDAPPGTEAVVVGGGIAGMSAAVILAERGVSVTLLEANDHLGGRLGAWPERLPDGTEQMIEHGFHAFFRHYYTWRAILRRADPQLTFLKSAGSYPVISASWPPEDLSGLPAAPPLNLAALILRSKSLTYRDFLHADPNSGQALLAYDRATTVAQLDDVDAAAFLDSLGMSERTRSMLFEAFARSFFCNQSELSAAELVAMFHYYFLGNPEGIGFDVPDTDHGTAVWNPLRHYVEQRGAAVHTGTRVSTIEPDGPGWRVRAGGAEFSTRHVIVALDPGALRSLVAQSPLSAPLLEQQCEKLTVAPPFAVTRLWFDRDVAPERAAFSAVSGQPTLDSIAVYSRLEKPSIEWARTQGGSVVELHSYSCPLDDARSAGDALAAELAVLWPETRDAAVLHRTDRLEATAPSFPPGSAGTRPGVRTDARGLRLAGDYIELPYLAGLMERSSMSGVLAANDVLAEVGRLPSRSWAYRSGACWPGCRDCAANSVRRSRGSMHGRWLGRTG</sequence>
<feature type="binding site" evidence="3">
    <location>
        <begin position="66"/>
        <end position="67"/>
    </location>
    <ligand>
        <name>FAD</name>
        <dbReference type="ChEBI" id="CHEBI:57692"/>
    </ligand>
</feature>
<dbReference type="InterPro" id="IPR001613">
    <property type="entry name" value="Flavin_amine_oxidase"/>
</dbReference>
<dbReference type="InterPro" id="IPR036188">
    <property type="entry name" value="FAD/NAD-bd_sf"/>
</dbReference>
<organism evidence="5 6">
    <name type="scientific">Mycolicibacterium tokaiense</name>
    <dbReference type="NCBI Taxonomy" id="39695"/>
    <lineage>
        <taxon>Bacteria</taxon>
        <taxon>Bacillati</taxon>
        <taxon>Actinomycetota</taxon>
        <taxon>Actinomycetes</taxon>
        <taxon>Mycobacteriales</taxon>
        <taxon>Mycobacteriaceae</taxon>
        <taxon>Mycolicibacterium</taxon>
    </lineage>
</organism>
<dbReference type="InterPro" id="IPR002937">
    <property type="entry name" value="Amino_oxidase"/>
</dbReference>
<dbReference type="Proteomes" id="UP000254978">
    <property type="component" value="Unassembled WGS sequence"/>
</dbReference>
<keyword evidence="2 5" id="KW-0560">Oxidoreductase</keyword>
<dbReference type="GO" id="GO:0016491">
    <property type="term" value="F:oxidoreductase activity"/>
    <property type="evidence" value="ECO:0007669"/>
    <property type="project" value="UniProtKB-KW"/>
</dbReference>
<dbReference type="Gene3D" id="3.50.50.60">
    <property type="entry name" value="FAD/NAD(P)-binding domain"/>
    <property type="match status" value="1"/>
</dbReference>
<dbReference type="OrthoDB" id="7856496at2"/>
<accession>A0A378TQQ8</accession>
<dbReference type="PANTHER" id="PTHR42923">
    <property type="entry name" value="PROTOPORPHYRINOGEN OXIDASE"/>
    <property type="match status" value="1"/>
</dbReference>
<protein>
    <submittedName>
        <fullName evidence="5">Amine oxidase</fullName>
        <ecNumber evidence="5">1.3.5.5</ecNumber>
    </submittedName>
</protein>
<feature type="domain" description="Amine oxidase" evidence="4">
    <location>
        <begin position="46"/>
        <end position="486"/>
    </location>
</feature>
<dbReference type="PRINTS" id="PR00757">
    <property type="entry name" value="AMINEOXDASEF"/>
</dbReference>
<name>A0A378TQQ8_9MYCO</name>
<dbReference type="AlphaFoldDB" id="A0A378TQQ8"/>
<proteinExistence type="predicted"/>
<keyword evidence="6" id="KW-1185">Reference proteome</keyword>
<evidence type="ECO:0000313" key="5">
    <source>
        <dbReference type="EMBL" id="STZ61976.1"/>
    </source>
</evidence>
<evidence type="ECO:0000256" key="3">
    <source>
        <dbReference type="PIRSR" id="PIRSR601613-1"/>
    </source>
</evidence>
<dbReference type="Pfam" id="PF01593">
    <property type="entry name" value="Amino_oxidase"/>
    <property type="match status" value="1"/>
</dbReference>